<sequence length="133" mass="14445">MEFAPNGDLDRLIERIMGSWDRPKQELPDRVLWRIFRNLARAVELMDSVDRTMLPQTSPPPSSSSPTSSASGSTNPLVAAVFASAAAKANKLVHFDIKPQNTLIGDIVPGGDPLVPVVKMADFGLAQFIDESE</sequence>
<dbReference type="InterPro" id="IPR000719">
    <property type="entry name" value="Prot_kinase_dom"/>
</dbReference>
<dbReference type="PROSITE" id="PS50011">
    <property type="entry name" value="PROTEIN_KINASE_DOM"/>
    <property type="match status" value="1"/>
</dbReference>
<dbReference type="GO" id="GO:0004672">
    <property type="term" value="F:protein kinase activity"/>
    <property type="evidence" value="ECO:0007669"/>
    <property type="project" value="InterPro"/>
</dbReference>
<dbReference type="OrthoDB" id="4062651at2759"/>
<dbReference type="Gene3D" id="1.10.510.10">
    <property type="entry name" value="Transferase(Phosphotransferase) domain 1"/>
    <property type="match status" value="1"/>
</dbReference>
<reference evidence="4" key="1">
    <citation type="journal article" date="2015" name="BMC Genomics">
        <title>Genomic and transcriptomic analysis of the endophytic fungus Pestalotiopsis fici reveals its lifestyle and high potential for synthesis of natural products.</title>
        <authorList>
            <person name="Wang X."/>
            <person name="Zhang X."/>
            <person name="Liu L."/>
            <person name="Xiang M."/>
            <person name="Wang W."/>
            <person name="Sun X."/>
            <person name="Che Y."/>
            <person name="Guo L."/>
            <person name="Liu G."/>
            <person name="Guo L."/>
            <person name="Wang C."/>
            <person name="Yin W.B."/>
            <person name="Stadler M."/>
            <person name="Zhang X."/>
            <person name="Liu X."/>
        </authorList>
    </citation>
    <scope>NUCLEOTIDE SEQUENCE [LARGE SCALE GENOMIC DNA]</scope>
    <source>
        <strain evidence="4">W106-1 / CGMCC3.15140</strain>
    </source>
</reference>
<dbReference type="GeneID" id="19272148"/>
<dbReference type="InterPro" id="IPR011009">
    <property type="entry name" value="Kinase-like_dom_sf"/>
</dbReference>
<dbReference type="KEGG" id="pfy:PFICI_07135"/>
<evidence type="ECO:0000259" key="2">
    <source>
        <dbReference type="PROSITE" id="PS50011"/>
    </source>
</evidence>
<dbReference type="Proteomes" id="UP000030651">
    <property type="component" value="Unassembled WGS sequence"/>
</dbReference>
<evidence type="ECO:0000256" key="1">
    <source>
        <dbReference type="SAM" id="MobiDB-lite"/>
    </source>
</evidence>
<accession>W3X7N5</accession>
<name>W3X7N5_PESFW</name>
<evidence type="ECO:0000313" key="4">
    <source>
        <dbReference type="Proteomes" id="UP000030651"/>
    </source>
</evidence>
<dbReference type="AlphaFoldDB" id="W3X7N5"/>
<keyword evidence="4" id="KW-1185">Reference proteome</keyword>
<dbReference type="SUPFAM" id="SSF56112">
    <property type="entry name" value="Protein kinase-like (PK-like)"/>
    <property type="match status" value="1"/>
</dbReference>
<proteinExistence type="predicted"/>
<feature type="domain" description="Protein kinase" evidence="2">
    <location>
        <begin position="1"/>
        <end position="133"/>
    </location>
</feature>
<organism evidence="3 4">
    <name type="scientific">Pestalotiopsis fici (strain W106-1 / CGMCC3.15140)</name>
    <dbReference type="NCBI Taxonomy" id="1229662"/>
    <lineage>
        <taxon>Eukaryota</taxon>
        <taxon>Fungi</taxon>
        <taxon>Dikarya</taxon>
        <taxon>Ascomycota</taxon>
        <taxon>Pezizomycotina</taxon>
        <taxon>Sordariomycetes</taxon>
        <taxon>Xylariomycetidae</taxon>
        <taxon>Amphisphaeriales</taxon>
        <taxon>Sporocadaceae</taxon>
        <taxon>Pestalotiopsis</taxon>
    </lineage>
</organism>
<protein>
    <recommendedName>
        <fullName evidence="2">Protein kinase domain-containing protein</fullName>
    </recommendedName>
</protein>
<dbReference type="EMBL" id="KI912112">
    <property type="protein sequence ID" value="ETS82133.1"/>
    <property type="molecule type" value="Genomic_DNA"/>
</dbReference>
<gene>
    <name evidence="3" type="ORF">PFICI_07135</name>
</gene>
<dbReference type="GO" id="GO:0005524">
    <property type="term" value="F:ATP binding"/>
    <property type="evidence" value="ECO:0007669"/>
    <property type="project" value="InterPro"/>
</dbReference>
<dbReference type="PROSITE" id="PS00108">
    <property type="entry name" value="PROTEIN_KINASE_ST"/>
    <property type="match status" value="1"/>
</dbReference>
<dbReference type="InterPro" id="IPR008271">
    <property type="entry name" value="Ser/Thr_kinase_AS"/>
</dbReference>
<evidence type="ECO:0000313" key="3">
    <source>
        <dbReference type="EMBL" id="ETS82133.1"/>
    </source>
</evidence>
<dbReference type="HOGENOM" id="CLU_1907399_0_0_1"/>
<feature type="compositionally biased region" description="Low complexity" evidence="1">
    <location>
        <begin position="64"/>
        <end position="73"/>
    </location>
</feature>
<feature type="region of interest" description="Disordered" evidence="1">
    <location>
        <begin position="50"/>
        <end position="73"/>
    </location>
</feature>
<dbReference type="RefSeq" id="XP_007833907.1">
    <property type="nucleotide sequence ID" value="XM_007835716.1"/>
</dbReference>
<dbReference type="InParanoid" id="W3X7N5"/>